<reference evidence="6 7" key="1">
    <citation type="journal article" date="2013" name="MBio">
        <title>Genome sequencing of the plant pathogen Taphrina deformans, the causal agent of peach leaf curl.</title>
        <authorList>
            <person name="Cisse O.H."/>
            <person name="Almeida J.M.G.C.F."/>
            <person name="Fonseca A."/>
            <person name="Kumar A.A."/>
            <person name="Salojaervi J."/>
            <person name="Overmyer K."/>
            <person name="Hauser P.M."/>
            <person name="Pagni M."/>
        </authorList>
    </citation>
    <scope>NUCLEOTIDE SEQUENCE [LARGE SCALE GENOMIC DNA]</scope>
    <source>
        <strain evidence="7">PYCC 5710 / ATCC 11124 / CBS 356.35 / IMI 108563 / JCM 9778 / NBRC 8474</strain>
    </source>
</reference>
<dbReference type="VEuPathDB" id="FungiDB:TAPDE_002061"/>
<evidence type="ECO:0000259" key="5">
    <source>
        <dbReference type="SMART" id="SM00993"/>
    </source>
</evidence>
<sequence>MARTLDEADLLTKVKTFKNPNYQLPRKQNLKQLLTADANNHPNRDVNAPTFTNIEATPSMMPAKKYCDITGLEAKYTDPKTKLRYHDAEVYAVVKGMSVDAAQAFLSLRNSQIVLK</sequence>
<dbReference type="eggNOG" id="KOG4137">
    <property type="taxonomic scope" value="Eukaryota"/>
</dbReference>
<organism evidence="6 7">
    <name type="scientific">Taphrina deformans (strain PYCC 5710 / ATCC 11124 / CBS 356.35 / IMI 108563 / JCM 9778 / NBRC 8474)</name>
    <name type="common">Peach leaf curl fungus</name>
    <name type="synonym">Lalaria deformans</name>
    <dbReference type="NCBI Taxonomy" id="1097556"/>
    <lineage>
        <taxon>Eukaryota</taxon>
        <taxon>Fungi</taxon>
        <taxon>Dikarya</taxon>
        <taxon>Ascomycota</taxon>
        <taxon>Taphrinomycotina</taxon>
        <taxon>Taphrinomycetes</taxon>
        <taxon>Taphrinales</taxon>
        <taxon>Taphrinaceae</taxon>
        <taxon>Taphrina</taxon>
    </lineage>
</organism>
<evidence type="ECO:0000313" key="7">
    <source>
        <dbReference type="Proteomes" id="UP000013776"/>
    </source>
</evidence>
<dbReference type="SMART" id="SM00993">
    <property type="entry name" value="YL1_C"/>
    <property type="match status" value="1"/>
</dbReference>
<dbReference type="AlphaFoldDB" id="R4X9M2"/>
<dbReference type="GO" id="GO:0031011">
    <property type="term" value="C:Ino80 complex"/>
    <property type="evidence" value="ECO:0007669"/>
    <property type="project" value="InterPro"/>
</dbReference>
<comment type="subcellular location">
    <subcellularLocation>
        <location evidence="1">Nucleus</location>
    </subcellularLocation>
</comment>
<dbReference type="PANTHER" id="PTHR31200">
    <property type="entry name" value="INO80 COMPLEX SUBUNIT C"/>
    <property type="match status" value="1"/>
</dbReference>
<dbReference type="Proteomes" id="UP000013776">
    <property type="component" value="Unassembled WGS sequence"/>
</dbReference>
<accession>R4X9M2</accession>
<evidence type="ECO:0000313" key="6">
    <source>
        <dbReference type="EMBL" id="CCG82120.1"/>
    </source>
</evidence>
<keyword evidence="7" id="KW-1185">Reference proteome</keyword>
<feature type="domain" description="Vps72/YL1 C-terminal" evidence="5">
    <location>
        <begin position="65"/>
        <end position="94"/>
    </location>
</feature>
<dbReference type="GO" id="GO:0006338">
    <property type="term" value="P:chromatin remodeling"/>
    <property type="evidence" value="ECO:0007669"/>
    <property type="project" value="InterPro"/>
</dbReference>
<keyword evidence="2" id="KW-0805">Transcription regulation</keyword>
<comment type="caution">
    <text evidence="6">The sequence shown here is derived from an EMBL/GenBank/DDBJ whole genome shotgun (WGS) entry which is preliminary data.</text>
</comment>
<dbReference type="Pfam" id="PF08265">
    <property type="entry name" value="YL1_C"/>
    <property type="match status" value="1"/>
</dbReference>
<protein>
    <submittedName>
        <fullName evidence="6">Ino eighty subunit 6</fullName>
    </submittedName>
</protein>
<keyword evidence="3" id="KW-0804">Transcription</keyword>
<dbReference type="STRING" id="1097556.R4X9M2"/>
<dbReference type="EMBL" id="CAHR02000071">
    <property type="protein sequence ID" value="CCG82120.1"/>
    <property type="molecule type" value="Genomic_DNA"/>
</dbReference>
<evidence type="ECO:0000256" key="2">
    <source>
        <dbReference type="ARBA" id="ARBA00023015"/>
    </source>
</evidence>
<evidence type="ECO:0000256" key="4">
    <source>
        <dbReference type="ARBA" id="ARBA00023242"/>
    </source>
</evidence>
<name>R4X9M2_TAPDE</name>
<dbReference type="InterPro" id="IPR013272">
    <property type="entry name" value="Vps72/YL1_C"/>
</dbReference>
<evidence type="ECO:0000256" key="3">
    <source>
        <dbReference type="ARBA" id="ARBA00023163"/>
    </source>
</evidence>
<proteinExistence type="predicted"/>
<keyword evidence="4" id="KW-0539">Nucleus</keyword>
<dbReference type="PANTHER" id="PTHR31200:SF1">
    <property type="entry name" value="INO80 COMPLEX SUBUNIT C"/>
    <property type="match status" value="1"/>
</dbReference>
<evidence type="ECO:0000256" key="1">
    <source>
        <dbReference type="ARBA" id="ARBA00004123"/>
    </source>
</evidence>
<dbReference type="OrthoDB" id="49520at2759"/>
<dbReference type="InterPro" id="IPR029525">
    <property type="entry name" value="INO80C/Ies6"/>
</dbReference>
<gene>
    <name evidence="6" type="ORF">TAPDE_002061</name>
</gene>